<dbReference type="EMBL" id="KN817553">
    <property type="protein sequence ID" value="KJA21990.1"/>
    <property type="molecule type" value="Genomic_DNA"/>
</dbReference>
<organism evidence="1 2">
    <name type="scientific">Hypholoma sublateritium (strain FD-334 SS-4)</name>
    <dbReference type="NCBI Taxonomy" id="945553"/>
    <lineage>
        <taxon>Eukaryota</taxon>
        <taxon>Fungi</taxon>
        <taxon>Dikarya</taxon>
        <taxon>Basidiomycota</taxon>
        <taxon>Agaricomycotina</taxon>
        <taxon>Agaricomycetes</taxon>
        <taxon>Agaricomycetidae</taxon>
        <taxon>Agaricales</taxon>
        <taxon>Agaricineae</taxon>
        <taxon>Strophariaceae</taxon>
        <taxon>Hypholoma</taxon>
    </lineage>
</organism>
<accession>A0A0D2PQ02</accession>
<keyword evidence="2" id="KW-1185">Reference proteome</keyword>
<gene>
    <name evidence="1" type="ORF">HYPSUDRAFT_202484</name>
</gene>
<reference evidence="2" key="1">
    <citation type="submission" date="2014-04" db="EMBL/GenBank/DDBJ databases">
        <title>Evolutionary Origins and Diversification of the Mycorrhizal Mutualists.</title>
        <authorList>
            <consortium name="DOE Joint Genome Institute"/>
            <consortium name="Mycorrhizal Genomics Consortium"/>
            <person name="Kohler A."/>
            <person name="Kuo A."/>
            <person name="Nagy L.G."/>
            <person name="Floudas D."/>
            <person name="Copeland A."/>
            <person name="Barry K.W."/>
            <person name="Cichocki N."/>
            <person name="Veneault-Fourrey C."/>
            <person name="LaButti K."/>
            <person name="Lindquist E.A."/>
            <person name="Lipzen A."/>
            <person name="Lundell T."/>
            <person name="Morin E."/>
            <person name="Murat C."/>
            <person name="Riley R."/>
            <person name="Ohm R."/>
            <person name="Sun H."/>
            <person name="Tunlid A."/>
            <person name="Henrissat B."/>
            <person name="Grigoriev I.V."/>
            <person name="Hibbett D.S."/>
            <person name="Martin F."/>
        </authorList>
    </citation>
    <scope>NUCLEOTIDE SEQUENCE [LARGE SCALE GENOMIC DNA]</scope>
    <source>
        <strain evidence="2">FD-334 SS-4</strain>
    </source>
</reference>
<name>A0A0D2PQ02_HYPSF</name>
<protein>
    <submittedName>
        <fullName evidence="1">Uncharacterized protein</fullName>
    </submittedName>
</protein>
<dbReference type="AlphaFoldDB" id="A0A0D2PQ02"/>
<evidence type="ECO:0000313" key="2">
    <source>
        <dbReference type="Proteomes" id="UP000054270"/>
    </source>
</evidence>
<proteinExistence type="predicted"/>
<dbReference type="Proteomes" id="UP000054270">
    <property type="component" value="Unassembled WGS sequence"/>
</dbReference>
<sequence length="113" mass="12573">MLPLLDSHPSKPSCLLMVLFATIEGDPMHLVDEGHALISRFGGDERHALESELENAAVMIDSRKVKDGKRLIGKSHKLMEQITTDTEDVTEEVALEMYLAQERLTELTNENAG</sequence>
<evidence type="ECO:0000313" key="1">
    <source>
        <dbReference type="EMBL" id="KJA21990.1"/>
    </source>
</evidence>